<evidence type="ECO:0000256" key="1">
    <source>
        <dbReference type="SAM" id="Phobius"/>
    </source>
</evidence>
<keyword evidence="1" id="KW-0472">Membrane</keyword>
<keyword evidence="1" id="KW-0812">Transmembrane</keyword>
<name>A0A8J3QHQ6_9ACTN</name>
<dbReference type="NCBIfam" id="NF038083">
    <property type="entry name" value="CU044_5270_fam"/>
    <property type="match status" value="1"/>
</dbReference>
<gene>
    <name evidence="2" type="ORF">Rhe02_78990</name>
</gene>
<evidence type="ECO:0000313" key="3">
    <source>
        <dbReference type="Proteomes" id="UP000612899"/>
    </source>
</evidence>
<accession>A0A8J3QHQ6</accession>
<proteinExistence type="predicted"/>
<reference evidence="2" key="1">
    <citation type="submission" date="2021-01" db="EMBL/GenBank/DDBJ databases">
        <title>Whole genome shotgun sequence of Rhizocola hellebori NBRC 109834.</title>
        <authorList>
            <person name="Komaki H."/>
            <person name="Tamura T."/>
        </authorList>
    </citation>
    <scope>NUCLEOTIDE SEQUENCE</scope>
    <source>
        <strain evidence="2">NBRC 109834</strain>
    </source>
</reference>
<dbReference type="InterPro" id="IPR047789">
    <property type="entry name" value="CU044_5270-like"/>
</dbReference>
<protein>
    <recommendedName>
        <fullName evidence="4">CU044_5270 family protein</fullName>
    </recommendedName>
</protein>
<evidence type="ECO:0008006" key="4">
    <source>
        <dbReference type="Google" id="ProtNLM"/>
    </source>
</evidence>
<dbReference type="AlphaFoldDB" id="A0A8J3QHQ6"/>
<feature type="transmembrane region" description="Helical" evidence="1">
    <location>
        <begin position="44"/>
        <end position="64"/>
    </location>
</feature>
<evidence type="ECO:0000313" key="2">
    <source>
        <dbReference type="EMBL" id="GIH09832.1"/>
    </source>
</evidence>
<organism evidence="2 3">
    <name type="scientific">Rhizocola hellebori</name>
    <dbReference type="NCBI Taxonomy" id="1392758"/>
    <lineage>
        <taxon>Bacteria</taxon>
        <taxon>Bacillati</taxon>
        <taxon>Actinomycetota</taxon>
        <taxon>Actinomycetes</taxon>
        <taxon>Micromonosporales</taxon>
        <taxon>Micromonosporaceae</taxon>
        <taxon>Rhizocola</taxon>
    </lineage>
</organism>
<comment type="caution">
    <text evidence="2">The sequence shown here is derived from an EMBL/GenBank/DDBJ whole genome shotgun (WGS) entry which is preliminary data.</text>
</comment>
<keyword evidence="3" id="KW-1185">Reference proteome</keyword>
<keyword evidence="1" id="KW-1133">Transmembrane helix</keyword>
<dbReference type="Proteomes" id="UP000612899">
    <property type="component" value="Unassembled WGS sequence"/>
</dbReference>
<dbReference type="EMBL" id="BONY01000078">
    <property type="protein sequence ID" value="GIH09832.1"/>
    <property type="molecule type" value="Genomic_DNA"/>
</dbReference>
<dbReference type="RefSeq" id="WP_203913561.1">
    <property type="nucleotide sequence ID" value="NZ_BONY01000078.1"/>
</dbReference>
<sequence>MTDPDLLAVRQLAAEPTDESVTRSWYRITQLEAIRSRPSRMRRLTPVIAALSVVLLAAASVTVVRVGPGTLWPVASTPETIDVLNALADTAEHGPAAPQLTEGQLIRVKSEGWAGGCGNTSCTIEAQPREMWFDPQGMIVLKILAGTQNLMEGPKANAAEDIAQQRQQFQQQQAGLNMPTPQWLAGLPTDSGALLTLLREQTADNDSWTVDHQLWDAMGQLYSSSELLLPPAVRAALLRSFRGLSGLSVRHVTIDGAQLVAIRQTDGDSGNEIIFDPQTGRAVGRGSSYTGDDITIVQAPNGPVLDPGILYQATWEQSIVDGL</sequence>